<sequence length="369" mass="42060">MRLVNIFEIPENAILARSVYTSSGSMLLKEDTVITDKAIRALQNQDIHSIYITDPITESIKKEMNLDDEFDLKDVIDPLLRRKFNTELKEGISSFKRAKGISNFSKEGENLMRQVEDISQTIVSEILLRKDRQITLVDVKHLDIYDYEHSVNTAILSVIIGISFGFSEKELLNMSQGALLMNISNELLEPFITSKNEQLSQTDYNIIRSHPELSRELLTDNTQANAFVKNIVLKHHERMDGSGYPKGLKANDIDKYTKIVMIADVYDAMTSDRPYRKAYTPNEALEYIMAAGHLFDYESAYAFSRHIIPYPPGDLVELSDRSIALVLSSNELMPLRPVIRVLSGTYINQVIDLKSKYNIVIKKRVVTMS</sequence>
<dbReference type="Proteomes" id="UP001158045">
    <property type="component" value="Unassembled WGS sequence"/>
</dbReference>
<dbReference type="Pfam" id="PF13487">
    <property type="entry name" value="HD_5"/>
    <property type="match status" value="1"/>
</dbReference>
<keyword evidence="3" id="KW-1185">Reference proteome</keyword>
<gene>
    <name evidence="2" type="ORF">QE109_07915</name>
</gene>
<evidence type="ECO:0000313" key="2">
    <source>
        <dbReference type="EMBL" id="MDH8678069.1"/>
    </source>
</evidence>
<name>A0ABT6NCB7_9FIRM</name>
<dbReference type="InterPro" id="IPR037522">
    <property type="entry name" value="HD_GYP_dom"/>
</dbReference>
<dbReference type="GO" id="GO:0016787">
    <property type="term" value="F:hydrolase activity"/>
    <property type="evidence" value="ECO:0007669"/>
    <property type="project" value="UniProtKB-KW"/>
</dbReference>
<feature type="domain" description="HD-GYP" evidence="1">
    <location>
        <begin position="124"/>
        <end position="319"/>
    </location>
</feature>
<reference evidence="2 3" key="1">
    <citation type="submission" date="2023-04" db="EMBL/GenBank/DDBJ databases">
        <title>Fusibacter bizertensis strain WBS, isolated from littoral bottom sediments of the Arctic seas - biochemical and genomic analysis.</title>
        <authorList>
            <person name="Brioukhanov A.L."/>
        </authorList>
    </citation>
    <scope>NUCLEOTIDE SEQUENCE [LARGE SCALE GENOMIC DNA]</scope>
    <source>
        <strain evidence="2 3">WBS</strain>
    </source>
</reference>
<protein>
    <submittedName>
        <fullName evidence="2">HD-GYP domain-containing protein</fullName>
        <ecNumber evidence="2">3.1.4.-</ecNumber>
    </submittedName>
</protein>
<dbReference type="PANTHER" id="PTHR43155">
    <property type="entry name" value="CYCLIC DI-GMP PHOSPHODIESTERASE PA4108-RELATED"/>
    <property type="match status" value="1"/>
</dbReference>
<dbReference type="PANTHER" id="PTHR43155:SF2">
    <property type="entry name" value="CYCLIC DI-GMP PHOSPHODIESTERASE PA4108"/>
    <property type="match status" value="1"/>
</dbReference>
<dbReference type="RefSeq" id="WP_281093898.1">
    <property type="nucleotide sequence ID" value="NZ_JARYZI010000004.1"/>
</dbReference>
<dbReference type="Gene3D" id="1.10.3210.10">
    <property type="entry name" value="Hypothetical protein af1432"/>
    <property type="match status" value="1"/>
</dbReference>
<proteinExistence type="predicted"/>
<dbReference type="SUPFAM" id="SSF109604">
    <property type="entry name" value="HD-domain/PDEase-like"/>
    <property type="match status" value="1"/>
</dbReference>
<dbReference type="EMBL" id="JARYZI010000004">
    <property type="protein sequence ID" value="MDH8678069.1"/>
    <property type="molecule type" value="Genomic_DNA"/>
</dbReference>
<accession>A0ABT6NCB7</accession>
<dbReference type="EC" id="3.1.4.-" evidence="2"/>
<dbReference type="CDD" id="cd00077">
    <property type="entry name" value="HDc"/>
    <property type="match status" value="1"/>
</dbReference>
<dbReference type="InterPro" id="IPR003607">
    <property type="entry name" value="HD/PDEase_dom"/>
</dbReference>
<keyword evidence="2" id="KW-0378">Hydrolase</keyword>
<evidence type="ECO:0000313" key="3">
    <source>
        <dbReference type="Proteomes" id="UP001158045"/>
    </source>
</evidence>
<organism evidence="2 3">
    <name type="scientific">Fusibacter bizertensis</name>
    <dbReference type="NCBI Taxonomy" id="1488331"/>
    <lineage>
        <taxon>Bacteria</taxon>
        <taxon>Bacillati</taxon>
        <taxon>Bacillota</taxon>
        <taxon>Clostridia</taxon>
        <taxon>Eubacteriales</taxon>
        <taxon>Eubacteriales Family XII. Incertae Sedis</taxon>
        <taxon>Fusibacter</taxon>
    </lineage>
</organism>
<comment type="caution">
    <text evidence="2">The sequence shown here is derived from an EMBL/GenBank/DDBJ whole genome shotgun (WGS) entry which is preliminary data.</text>
</comment>
<evidence type="ECO:0000259" key="1">
    <source>
        <dbReference type="PROSITE" id="PS51832"/>
    </source>
</evidence>
<dbReference type="PROSITE" id="PS51832">
    <property type="entry name" value="HD_GYP"/>
    <property type="match status" value="1"/>
</dbReference>